<evidence type="ECO:0000313" key="4">
    <source>
        <dbReference type="Proteomes" id="UP000500826"/>
    </source>
</evidence>
<evidence type="ECO:0000259" key="2">
    <source>
        <dbReference type="Pfam" id="PF16036"/>
    </source>
</evidence>
<dbReference type="EMBL" id="CP053418">
    <property type="protein sequence ID" value="QJW85951.1"/>
    <property type="molecule type" value="Genomic_DNA"/>
</dbReference>
<organism evidence="3 4">
    <name type="scientific">Ramlibacter terrae</name>
    <dbReference type="NCBI Taxonomy" id="2732511"/>
    <lineage>
        <taxon>Bacteria</taxon>
        <taxon>Pseudomonadati</taxon>
        <taxon>Pseudomonadota</taxon>
        <taxon>Betaproteobacteria</taxon>
        <taxon>Burkholderiales</taxon>
        <taxon>Comamonadaceae</taxon>
        <taxon>Ramlibacter</taxon>
    </lineage>
</organism>
<keyword evidence="1" id="KW-0732">Signal</keyword>
<accession>A0ABX6PAI3</accession>
<dbReference type="Pfam" id="PF16036">
    <property type="entry name" value="Chalcone_3"/>
    <property type="match status" value="1"/>
</dbReference>
<dbReference type="Proteomes" id="UP000500826">
    <property type="component" value="Chromosome"/>
</dbReference>
<keyword evidence="4" id="KW-1185">Reference proteome</keyword>
<gene>
    <name evidence="3" type="ORF">HK414_27375</name>
</gene>
<dbReference type="InterPro" id="IPR016087">
    <property type="entry name" value="Chalcone_isomerase"/>
</dbReference>
<feature type="signal peptide" evidence="1">
    <location>
        <begin position="1"/>
        <end position="38"/>
    </location>
</feature>
<sequence length="203" mass="21516">MGLLPRLLRSGLRRGQHGRRAVHAAAALIALAALPATAVRAAAAGPLPPAVQAASPSLQPAGRGALTFLGLRVYEARLWVAPDFRQARFAEHPLALELHYQRDLRAADIAARSVQEMRRGGAMADEEANRWRAQLQQALPDVRAGDRIVGLHAPGQGLAFLVNGRGSGSIADPKLAARFFGIWLAPSTSEPALRTALLEGTAP</sequence>
<evidence type="ECO:0000313" key="3">
    <source>
        <dbReference type="EMBL" id="QJW85951.1"/>
    </source>
</evidence>
<proteinExistence type="predicted"/>
<reference evidence="3 4" key="1">
    <citation type="submission" date="2020-05" db="EMBL/GenBank/DDBJ databases">
        <title>Ramlibacter rhizophilus sp. nov., isolated from rhizosphere soil of national flower Mugunghwa from South Korea.</title>
        <authorList>
            <person name="Zheng-Fei Y."/>
            <person name="Huan T."/>
        </authorList>
    </citation>
    <scope>NUCLEOTIDE SEQUENCE [LARGE SCALE GENOMIC DNA]</scope>
    <source>
        <strain evidence="3 4">H242</strain>
    </source>
</reference>
<feature type="domain" description="Chalcone isomerase" evidence="2">
    <location>
        <begin position="47"/>
        <end position="198"/>
    </location>
</feature>
<protein>
    <recommendedName>
        <fullName evidence="2">Chalcone isomerase domain-containing protein</fullName>
    </recommendedName>
</protein>
<evidence type="ECO:0000256" key="1">
    <source>
        <dbReference type="SAM" id="SignalP"/>
    </source>
</evidence>
<name>A0ABX6PAI3_9BURK</name>
<feature type="chain" id="PRO_5046640875" description="Chalcone isomerase domain-containing protein" evidence="1">
    <location>
        <begin position="39"/>
        <end position="203"/>
    </location>
</feature>
<reference evidence="3 4" key="2">
    <citation type="submission" date="2020-05" db="EMBL/GenBank/DDBJ databases">
        <authorList>
            <person name="Khan S.A."/>
            <person name="Jeon C.O."/>
            <person name="Chun B.H."/>
        </authorList>
    </citation>
    <scope>NUCLEOTIDE SEQUENCE [LARGE SCALE GENOMIC DNA]</scope>
    <source>
        <strain evidence="3 4">H242</strain>
    </source>
</reference>